<dbReference type="Proteomes" id="UP001227268">
    <property type="component" value="Unassembled WGS sequence"/>
</dbReference>
<reference evidence="1" key="1">
    <citation type="submission" date="2023-04" db="EMBL/GenBank/DDBJ databases">
        <title>Draft Genome sequencing of Naganishia species isolated from polar environments using Oxford Nanopore Technology.</title>
        <authorList>
            <person name="Leo P."/>
            <person name="Venkateswaran K."/>
        </authorList>
    </citation>
    <scope>NUCLEOTIDE SEQUENCE</scope>
    <source>
        <strain evidence="1">MNA-CCFEE 5423</strain>
    </source>
</reference>
<organism evidence="1 2">
    <name type="scientific">Naganishia friedmannii</name>
    <dbReference type="NCBI Taxonomy" id="89922"/>
    <lineage>
        <taxon>Eukaryota</taxon>
        <taxon>Fungi</taxon>
        <taxon>Dikarya</taxon>
        <taxon>Basidiomycota</taxon>
        <taxon>Agaricomycotina</taxon>
        <taxon>Tremellomycetes</taxon>
        <taxon>Filobasidiales</taxon>
        <taxon>Filobasidiaceae</taxon>
        <taxon>Naganishia</taxon>
    </lineage>
</organism>
<protein>
    <submittedName>
        <fullName evidence="1">Uncharacterized protein</fullName>
    </submittedName>
</protein>
<evidence type="ECO:0000313" key="2">
    <source>
        <dbReference type="Proteomes" id="UP001227268"/>
    </source>
</evidence>
<keyword evidence="2" id="KW-1185">Reference proteome</keyword>
<sequence length="165" mass="17795">MSGPHVVLGKPIGTRITESVEMGQAEPVAEVPDFSRLQPQTSAKSDPAGTESLASSQTMAGFTPPQEIPAEVATTKPGIKNVMSEKISGRTSSDGDGRSIDGEREMSEKGRDQKEMVELQDGLVFLGTEKQTGKAIIKHKQQLQGGPHTQPKWQVRLSYLLHEAC</sequence>
<comment type="caution">
    <text evidence="1">The sequence shown here is derived from an EMBL/GenBank/DDBJ whole genome shotgun (WGS) entry which is preliminary data.</text>
</comment>
<evidence type="ECO:0000313" key="1">
    <source>
        <dbReference type="EMBL" id="KAJ9098256.1"/>
    </source>
</evidence>
<accession>A0ACC2VGQ3</accession>
<dbReference type="EMBL" id="JASBWT010000015">
    <property type="protein sequence ID" value="KAJ9098256.1"/>
    <property type="molecule type" value="Genomic_DNA"/>
</dbReference>
<proteinExistence type="predicted"/>
<name>A0ACC2VGQ3_9TREE</name>
<gene>
    <name evidence="1" type="ORF">QFC21_004585</name>
</gene>